<comment type="catalytic activity">
    <reaction evidence="1">
        <text>ATP + protein L-histidine = ADP + protein N-phospho-L-histidine.</text>
        <dbReference type="EC" id="2.7.13.3"/>
    </reaction>
</comment>
<dbReference type="InterPro" id="IPR036097">
    <property type="entry name" value="HisK_dim/P_sf"/>
</dbReference>
<dbReference type="Pfam" id="PF00512">
    <property type="entry name" value="HisKA"/>
    <property type="match status" value="1"/>
</dbReference>
<evidence type="ECO:0000313" key="10">
    <source>
        <dbReference type="Proteomes" id="UP000197153"/>
    </source>
</evidence>
<feature type="modified residue" description="4-aspartylphosphate" evidence="6">
    <location>
        <position position="575"/>
    </location>
</feature>
<accession>A0A248JXG6</accession>
<dbReference type="InterPro" id="IPR029016">
    <property type="entry name" value="GAF-like_dom_sf"/>
</dbReference>
<dbReference type="SUPFAM" id="SSF55874">
    <property type="entry name" value="ATPase domain of HSP90 chaperone/DNA topoisomerase II/histidine kinase"/>
    <property type="match status" value="1"/>
</dbReference>
<dbReference type="GO" id="GO:0005886">
    <property type="term" value="C:plasma membrane"/>
    <property type="evidence" value="ECO:0007669"/>
    <property type="project" value="TreeGrafter"/>
</dbReference>
<dbReference type="Pfam" id="PF02518">
    <property type="entry name" value="HATPase_c"/>
    <property type="match status" value="1"/>
</dbReference>
<protein>
    <recommendedName>
        <fullName evidence="2">histidine kinase</fullName>
        <ecNumber evidence="2">2.7.13.3</ecNumber>
    </recommendedName>
</protein>
<dbReference type="SMART" id="SM00065">
    <property type="entry name" value="GAF"/>
    <property type="match status" value="1"/>
</dbReference>
<name>A0A248JXG6_9PROT</name>
<gene>
    <name evidence="9" type="ORF">Y958_20370</name>
</gene>
<dbReference type="SUPFAM" id="SSF52172">
    <property type="entry name" value="CheY-like"/>
    <property type="match status" value="1"/>
</dbReference>
<dbReference type="Gene3D" id="3.40.50.2300">
    <property type="match status" value="1"/>
</dbReference>
<keyword evidence="10" id="KW-1185">Reference proteome</keyword>
<dbReference type="InterPro" id="IPR005467">
    <property type="entry name" value="His_kinase_dom"/>
</dbReference>
<dbReference type="InterPro" id="IPR036890">
    <property type="entry name" value="HATPase_C_sf"/>
</dbReference>
<dbReference type="SMART" id="SM00448">
    <property type="entry name" value="REC"/>
    <property type="match status" value="1"/>
</dbReference>
<dbReference type="Gene3D" id="3.30.450.40">
    <property type="match status" value="1"/>
</dbReference>
<evidence type="ECO:0000256" key="5">
    <source>
        <dbReference type="ARBA" id="ARBA00022777"/>
    </source>
</evidence>
<organism evidence="9 10">
    <name type="scientific">Nitrospirillum viridazoti CBAmc</name>
    <dbReference type="NCBI Taxonomy" id="1441467"/>
    <lineage>
        <taxon>Bacteria</taxon>
        <taxon>Pseudomonadati</taxon>
        <taxon>Pseudomonadota</taxon>
        <taxon>Alphaproteobacteria</taxon>
        <taxon>Rhodospirillales</taxon>
        <taxon>Azospirillaceae</taxon>
        <taxon>Nitrospirillum</taxon>
        <taxon>Nitrospirillum viridazoti</taxon>
    </lineage>
</organism>
<dbReference type="SMART" id="SM00388">
    <property type="entry name" value="HisKA"/>
    <property type="match status" value="1"/>
</dbReference>
<dbReference type="Pfam" id="PF13185">
    <property type="entry name" value="GAF_2"/>
    <property type="match status" value="1"/>
</dbReference>
<dbReference type="PROSITE" id="PS50110">
    <property type="entry name" value="RESPONSE_REGULATORY"/>
    <property type="match status" value="1"/>
</dbReference>
<dbReference type="InterPro" id="IPR003661">
    <property type="entry name" value="HisK_dim/P_dom"/>
</dbReference>
<dbReference type="InterPro" id="IPR001789">
    <property type="entry name" value="Sig_transdc_resp-reg_receiver"/>
</dbReference>
<dbReference type="AlphaFoldDB" id="A0A248JXG6"/>
<dbReference type="InterPro" id="IPR003018">
    <property type="entry name" value="GAF"/>
</dbReference>
<dbReference type="EC" id="2.7.13.3" evidence="2"/>
<evidence type="ECO:0000256" key="2">
    <source>
        <dbReference type="ARBA" id="ARBA00012438"/>
    </source>
</evidence>
<dbReference type="GO" id="GO:0009927">
    <property type="term" value="F:histidine phosphotransfer kinase activity"/>
    <property type="evidence" value="ECO:0007669"/>
    <property type="project" value="TreeGrafter"/>
</dbReference>
<dbReference type="InterPro" id="IPR003594">
    <property type="entry name" value="HATPase_dom"/>
</dbReference>
<dbReference type="Pfam" id="PF00072">
    <property type="entry name" value="Response_reg"/>
    <property type="match status" value="1"/>
</dbReference>
<dbReference type="PANTHER" id="PTHR43047:SF9">
    <property type="entry name" value="HISTIDINE KINASE"/>
    <property type="match status" value="1"/>
</dbReference>
<evidence type="ECO:0000256" key="3">
    <source>
        <dbReference type="ARBA" id="ARBA00022553"/>
    </source>
</evidence>
<evidence type="ECO:0000313" key="9">
    <source>
        <dbReference type="EMBL" id="ASG23191.1"/>
    </source>
</evidence>
<dbReference type="PANTHER" id="PTHR43047">
    <property type="entry name" value="TWO-COMPONENT HISTIDINE PROTEIN KINASE"/>
    <property type="match status" value="1"/>
</dbReference>
<evidence type="ECO:0000256" key="4">
    <source>
        <dbReference type="ARBA" id="ARBA00022679"/>
    </source>
</evidence>
<evidence type="ECO:0000256" key="6">
    <source>
        <dbReference type="PROSITE-ProRule" id="PRU00169"/>
    </source>
</evidence>
<keyword evidence="3 6" id="KW-0597">Phosphoprotein</keyword>
<evidence type="ECO:0000259" key="8">
    <source>
        <dbReference type="PROSITE" id="PS50110"/>
    </source>
</evidence>
<dbReference type="GO" id="GO:0000155">
    <property type="term" value="F:phosphorelay sensor kinase activity"/>
    <property type="evidence" value="ECO:0007669"/>
    <property type="project" value="InterPro"/>
</dbReference>
<dbReference type="CDD" id="cd00082">
    <property type="entry name" value="HisKA"/>
    <property type="match status" value="1"/>
</dbReference>
<feature type="domain" description="Response regulatory" evidence="8">
    <location>
        <begin position="524"/>
        <end position="641"/>
    </location>
</feature>
<sequence>MMARPAGTSPYRYALEGVSGTVGMGWKDAMSSGAVPVRPAPIPDAPSAAAPFPPVNFTGPVGDLVDLVQALSFCRDVPSVMAVVRLAARALSGADGVTFVLRDGDLCHYADEDAIGPLWKGRRFPLSTCISGWVMLNRQPAVIPDIYQDDRIPHDAYRPTFVKSLVMVPVRTDEPVAAIGAYWATVRMPKAEEVALLQAVAHSTAVALTNVQLYESLRAAVAESQARAEEAERANRAKSVFLAAISHDLRQPLQTMRLYHNMLSERAVNGRAAVATAAGGGGGSSATPANGLANALDRKLIGGMGEALSAGEELLRALLDVSVLDAGTVTANPQRFGLEATVAGLVSAIRGDAEKAGVEIRLRTAAKTGPQAALGEADTDPVLLKCILRNLLSNAIRYTGRGGRVLVSTRRRGRSMLVQVWDTGVGIAAAELDTVFEDFVQLSNPERDRTKGLGLGLGIVRRMARLLGTTVTVRSVPGRGSVFSVLVPCVPAAPAVGAPAAKDSLLAFPRDGQRPAQRESDPRTILAVEDDALQRMALGAIIESWGYRVITAAGSDDALAAMRDAVRLPGLVISDFRLPGPLNGVQLVARLGNEMRRHLPGIIVTGDTDTARIQEASATGCVLIHKPYLPEVLRAAIEEALRGVDPGGAQTGDGQAGALDA</sequence>
<dbReference type="Proteomes" id="UP000197153">
    <property type="component" value="Chromosome 2"/>
</dbReference>
<dbReference type="InterPro" id="IPR011006">
    <property type="entry name" value="CheY-like_superfamily"/>
</dbReference>
<keyword evidence="4" id="KW-0808">Transferase</keyword>
<dbReference type="SUPFAM" id="SSF47384">
    <property type="entry name" value="Homodimeric domain of signal transducing histidine kinase"/>
    <property type="match status" value="1"/>
</dbReference>
<dbReference type="PRINTS" id="PR00344">
    <property type="entry name" value="BCTRLSENSOR"/>
</dbReference>
<keyword evidence="5" id="KW-0418">Kinase</keyword>
<dbReference type="EMBL" id="CP022111">
    <property type="protein sequence ID" value="ASG23191.1"/>
    <property type="molecule type" value="Genomic_DNA"/>
</dbReference>
<dbReference type="Gene3D" id="3.30.565.10">
    <property type="entry name" value="Histidine kinase-like ATPase, C-terminal domain"/>
    <property type="match status" value="1"/>
</dbReference>
<dbReference type="Gene3D" id="1.10.287.130">
    <property type="match status" value="1"/>
</dbReference>
<feature type="domain" description="Histidine kinase" evidence="7">
    <location>
        <begin position="244"/>
        <end position="491"/>
    </location>
</feature>
<dbReference type="KEGG" id="nao:Y958_20370"/>
<proteinExistence type="predicted"/>
<dbReference type="InterPro" id="IPR004358">
    <property type="entry name" value="Sig_transdc_His_kin-like_C"/>
</dbReference>
<evidence type="ECO:0000256" key="1">
    <source>
        <dbReference type="ARBA" id="ARBA00000085"/>
    </source>
</evidence>
<dbReference type="SUPFAM" id="SSF55781">
    <property type="entry name" value="GAF domain-like"/>
    <property type="match status" value="1"/>
</dbReference>
<dbReference type="SMART" id="SM00387">
    <property type="entry name" value="HATPase_c"/>
    <property type="match status" value="1"/>
</dbReference>
<dbReference type="PROSITE" id="PS50109">
    <property type="entry name" value="HIS_KIN"/>
    <property type="match status" value="1"/>
</dbReference>
<evidence type="ECO:0000259" key="7">
    <source>
        <dbReference type="PROSITE" id="PS50109"/>
    </source>
</evidence>
<reference evidence="9 10" key="1">
    <citation type="submission" date="2017-06" db="EMBL/GenBank/DDBJ databases">
        <title>Complete genome sequence of Nitrospirillum amazonense strain CBAmC, an endophytic nitrogen-fixing and plant growth-promoting bacterium, isolated from sugarcane.</title>
        <authorList>
            <person name="Schwab S."/>
            <person name="dos Santos Teixeira K.R."/>
            <person name="Simoes Araujo J.L."/>
            <person name="Soares Vidal M."/>
            <person name="Borges de Freitas H.R."/>
            <person name="Rivello Crivelaro A.L."/>
            <person name="Bueno de Camargo Nunes A."/>
            <person name="dos Santos C.M."/>
            <person name="Palmeira da Silva Rosa D."/>
            <person name="da Silva Padilha D."/>
            <person name="da Silva E."/>
            <person name="Araujo Terra L."/>
            <person name="Soares Mendes V."/>
            <person name="Farinelli L."/>
            <person name="Magalhaes Cruz L."/>
            <person name="Baldani J.I."/>
        </authorList>
    </citation>
    <scope>NUCLEOTIDE SEQUENCE [LARGE SCALE GENOMIC DNA]</scope>
    <source>
        <strain evidence="9 10">CBAmC</strain>
    </source>
</reference>